<evidence type="ECO:0000256" key="5">
    <source>
        <dbReference type="ARBA" id="ARBA00023136"/>
    </source>
</evidence>
<keyword evidence="6" id="KW-0564">Palmitate</keyword>
<dbReference type="GO" id="GO:0015562">
    <property type="term" value="F:efflux transmembrane transporter activity"/>
    <property type="evidence" value="ECO:0007669"/>
    <property type="project" value="InterPro"/>
</dbReference>
<feature type="signal peptide" evidence="11">
    <location>
        <begin position="1"/>
        <end position="26"/>
    </location>
</feature>
<evidence type="ECO:0000256" key="2">
    <source>
        <dbReference type="ARBA" id="ARBA00007613"/>
    </source>
</evidence>
<evidence type="ECO:0000256" key="8">
    <source>
        <dbReference type="ARBA" id="ARBA00023288"/>
    </source>
</evidence>
<evidence type="ECO:0000256" key="6">
    <source>
        <dbReference type="ARBA" id="ARBA00023139"/>
    </source>
</evidence>
<evidence type="ECO:0000256" key="3">
    <source>
        <dbReference type="ARBA" id="ARBA00022452"/>
    </source>
</evidence>
<keyword evidence="8 12" id="KW-0449">Lipoprotein</keyword>
<organism evidence="12 13">
    <name type="scientific">Pseudomonas oryzihabitans</name>
    <dbReference type="NCBI Taxonomy" id="47885"/>
    <lineage>
        <taxon>Bacteria</taxon>
        <taxon>Pseudomonadati</taxon>
        <taxon>Pseudomonadota</taxon>
        <taxon>Gammaproteobacteria</taxon>
        <taxon>Pseudomonadales</taxon>
        <taxon>Pseudomonadaceae</taxon>
        <taxon>Pseudomonas</taxon>
    </lineage>
</organism>
<dbReference type="GO" id="GO:0009279">
    <property type="term" value="C:cell outer membrane"/>
    <property type="evidence" value="ECO:0007669"/>
    <property type="project" value="UniProtKB-SubCell"/>
</dbReference>
<comment type="similarity">
    <text evidence="2">Belongs to the outer membrane factor (OMF) (TC 1.B.17) family.</text>
</comment>
<feature type="chain" id="PRO_5043145123" evidence="11">
    <location>
        <begin position="27"/>
        <end position="502"/>
    </location>
</feature>
<comment type="subcellular location">
    <subcellularLocation>
        <location evidence="1">Cell outer membrane</location>
        <topology evidence="1">Lipid-anchor</topology>
    </subcellularLocation>
</comment>
<keyword evidence="5" id="KW-0472">Membrane</keyword>
<feature type="region of interest" description="Disordered" evidence="10">
    <location>
        <begin position="107"/>
        <end position="140"/>
    </location>
</feature>
<evidence type="ECO:0000256" key="11">
    <source>
        <dbReference type="SAM" id="SignalP"/>
    </source>
</evidence>
<dbReference type="Gene3D" id="2.20.200.10">
    <property type="entry name" value="Outer membrane efflux proteins (OEP)"/>
    <property type="match status" value="1"/>
</dbReference>
<evidence type="ECO:0000256" key="7">
    <source>
        <dbReference type="ARBA" id="ARBA00023237"/>
    </source>
</evidence>
<comment type="caution">
    <text evidence="12">The sequence shown here is derived from an EMBL/GenBank/DDBJ whole genome shotgun (WGS) entry which is preliminary data.</text>
</comment>
<gene>
    <name evidence="12" type="ORF">SAMN05216279_1443</name>
</gene>
<dbReference type="PANTHER" id="PTHR30203">
    <property type="entry name" value="OUTER MEMBRANE CATION EFFLUX PROTEIN"/>
    <property type="match status" value="1"/>
</dbReference>
<feature type="coiled-coil region" evidence="9">
    <location>
        <begin position="192"/>
        <end position="248"/>
    </location>
</feature>
<evidence type="ECO:0000256" key="9">
    <source>
        <dbReference type="SAM" id="Coils"/>
    </source>
</evidence>
<dbReference type="Proteomes" id="UP000183046">
    <property type="component" value="Unassembled WGS sequence"/>
</dbReference>
<dbReference type="OrthoDB" id="9770517at2"/>
<keyword evidence="3" id="KW-1134">Transmembrane beta strand</keyword>
<evidence type="ECO:0000256" key="1">
    <source>
        <dbReference type="ARBA" id="ARBA00004459"/>
    </source>
</evidence>
<sequence length="502" mass="53479">MQPIPLHRRTALAGLLALALTGCASVAPPSAVGPATERHSTALSATAALGLATGTPSRHWWHALQDERLNTLVQTAMQHNQDRLAAVAAVRQARALAGLAEREALPQGSLSAQAQAQRPSRAEVDPYNQGLDRPPQQRRGTVAQMVSWEIDLFGRVGTASAVAQRQADAAAATAHSAEALLQAEVVRHYVLLRLYQHDLARLHEESDVLQRRHTLLQARERAGLADRREDLAAQAQREQAQATIAQTQAALHGTRAALAVLAGRAPATAEADSTWQALLAPQTTSGVALPAVPDTTGVVQPTDLLARRPDVARADAQLRAALGETVLADRAHLPRLSLNLSAGLNAPFGALGQASAVRYAVGPALQWDWLDAGRNRARAAAAKAGDEVAWHQLENTVLQALADSESALRGWGAARTAWQHATQAESAAQRAAQHAQKRFDTGLEPPTEALQHQAQWLQARRSTMAQQADALQAYARVQLALAAWQPDDAGTERTAANPNAKP</sequence>
<dbReference type="Pfam" id="PF02321">
    <property type="entry name" value="OEP"/>
    <property type="match status" value="2"/>
</dbReference>
<dbReference type="Gene3D" id="1.20.1600.10">
    <property type="entry name" value="Outer membrane efflux proteins (OEP)"/>
    <property type="match status" value="1"/>
</dbReference>
<evidence type="ECO:0000256" key="10">
    <source>
        <dbReference type="SAM" id="MobiDB-lite"/>
    </source>
</evidence>
<dbReference type="RefSeq" id="WP_074585500.1">
    <property type="nucleotide sequence ID" value="NZ_FMWB01000044.1"/>
</dbReference>
<dbReference type="EMBL" id="FMWB01000044">
    <property type="protein sequence ID" value="SCZ48978.1"/>
    <property type="molecule type" value="Genomic_DNA"/>
</dbReference>
<accession>A0A1G5PHW0</accession>
<dbReference type="PANTHER" id="PTHR30203:SF32">
    <property type="entry name" value="CATION EFFLUX SYSTEM PROTEIN CUSC"/>
    <property type="match status" value="1"/>
</dbReference>
<keyword evidence="7" id="KW-0998">Cell outer membrane</keyword>
<dbReference type="SUPFAM" id="SSF56954">
    <property type="entry name" value="Outer membrane efflux proteins (OEP)"/>
    <property type="match status" value="1"/>
</dbReference>
<keyword evidence="11" id="KW-0732">Signal</keyword>
<name>A0A1G5PHW0_9PSED</name>
<evidence type="ECO:0000313" key="13">
    <source>
        <dbReference type="Proteomes" id="UP000183046"/>
    </source>
</evidence>
<proteinExistence type="inferred from homology"/>
<dbReference type="AlphaFoldDB" id="A0A1G5PHW0"/>
<dbReference type="InterPro" id="IPR003423">
    <property type="entry name" value="OMP_efflux"/>
</dbReference>
<reference evidence="13" key="1">
    <citation type="submission" date="2016-10" db="EMBL/GenBank/DDBJ databases">
        <authorList>
            <person name="de Groot N.N."/>
        </authorList>
    </citation>
    <scope>NUCLEOTIDE SEQUENCE [LARGE SCALE GENOMIC DNA]</scope>
    <source>
        <strain evidence="13">DSM 15758</strain>
    </source>
</reference>
<keyword evidence="9" id="KW-0175">Coiled coil</keyword>
<evidence type="ECO:0000256" key="4">
    <source>
        <dbReference type="ARBA" id="ARBA00022692"/>
    </source>
</evidence>
<dbReference type="InterPro" id="IPR010131">
    <property type="entry name" value="MdtP/NodT-like"/>
</dbReference>
<keyword evidence="4" id="KW-0812">Transmembrane</keyword>
<protein>
    <submittedName>
        <fullName evidence="12">Efflux transporter, outer membrane factor (OMF) lipoprotein, NodT family</fullName>
    </submittedName>
</protein>
<evidence type="ECO:0000313" key="12">
    <source>
        <dbReference type="EMBL" id="SCZ48978.1"/>
    </source>
</evidence>